<gene>
    <name evidence="3" type="ORF">VNO78_14873</name>
</gene>
<keyword evidence="2" id="KW-0732">Signal</keyword>
<dbReference type="GO" id="GO:0010082">
    <property type="term" value="P:regulation of root meristem growth"/>
    <property type="evidence" value="ECO:0007669"/>
    <property type="project" value="InterPro"/>
</dbReference>
<feature type="compositionally biased region" description="Basic and acidic residues" evidence="1">
    <location>
        <begin position="75"/>
        <end position="84"/>
    </location>
</feature>
<comment type="caution">
    <text evidence="3">The sequence shown here is derived from an EMBL/GenBank/DDBJ whole genome shotgun (WGS) entry which is preliminary data.</text>
</comment>
<feature type="region of interest" description="Disordered" evidence="1">
    <location>
        <begin position="192"/>
        <end position="212"/>
    </location>
</feature>
<protein>
    <submittedName>
        <fullName evidence="3">Uncharacterized protein</fullName>
    </submittedName>
</protein>
<evidence type="ECO:0000313" key="4">
    <source>
        <dbReference type="Proteomes" id="UP001386955"/>
    </source>
</evidence>
<feature type="signal peptide" evidence="2">
    <location>
        <begin position="1"/>
        <end position="25"/>
    </location>
</feature>
<accession>A0AAN9XJ41</accession>
<evidence type="ECO:0000256" key="2">
    <source>
        <dbReference type="SAM" id="SignalP"/>
    </source>
</evidence>
<sequence>MKITVLSTLLLGCLLVLTVPGDSSARVVPGEVGNKNKFVVFAQKEPVVRAGDGQMRKIGLGGRKFSTEMTSMDSKNGKEADGETSKISGATYSDGICKDNDGGLKKSSGSRDQNNEAQKLMTKALSQYLKYTKFVIPRRIPSSRCLQDCDVVAVKSNLGSSPSHEQKISQEARDDETQRFADAAREIANMMNKDYHGKPSHRPPINNHEPTN</sequence>
<dbReference type="EMBL" id="JAYMYS010000004">
    <property type="protein sequence ID" value="KAK7394350.1"/>
    <property type="molecule type" value="Genomic_DNA"/>
</dbReference>
<evidence type="ECO:0000313" key="3">
    <source>
        <dbReference type="EMBL" id="KAK7394350.1"/>
    </source>
</evidence>
<dbReference type="PANTHER" id="PTHR36313">
    <property type="entry name" value="ROOT MERISTEM GROWTH FACTOR 2"/>
    <property type="match status" value="1"/>
</dbReference>
<dbReference type="PANTHER" id="PTHR36313:SF7">
    <property type="entry name" value="OS09G0474600 PROTEIN"/>
    <property type="match status" value="1"/>
</dbReference>
<dbReference type="GO" id="GO:0008083">
    <property type="term" value="F:growth factor activity"/>
    <property type="evidence" value="ECO:0007669"/>
    <property type="project" value="InterPro"/>
</dbReference>
<dbReference type="Proteomes" id="UP001386955">
    <property type="component" value="Unassembled WGS sequence"/>
</dbReference>
<organism evidence="3 4">
    <name type="scientific">Psophocarpus tetragonolobus</name>
    <name type="common">Winged bean</name>
    <name type="synonym">Dolichos tetragonolobus</name>
    <dbReference type="NCBI Taxonomy" id="3891"/>
    <lineage>
        <taxon>Eukaryota</taxon>
        <taxon>Viridiplantae</taxon>
        <taxon>Streptophyta</taxon>
        <taxon>Embryophyta</taxon>
        <taxon>Tracheophyta</taxon>
        <taxon>Spermatophyta</taxon>
        <taxon>Magnoliopsida</taxon>
        <taxon>eudicotyledons</taxon>
        <taxon>Gunneridae</taxon>
        <taxon>Pentapetalae</taxon>
        <taxon>rosids</taxon>
        <taxon>fabids</taxon>
        <taxon>Fabales</taxon>
        <taxon>Fabaceae</taxon>
        <taxon>Papilionoideae</taxon>
        <taxon>50 kb inversion clade</taxon>
        <taxon>NPAAA clade</taxon>
        <taxon>indigoferoid/millettioid clade</taxon>
        <taxon>Phaseoleae</taxon>
        <taxon>Psophocarpus</taxon>
    </lineage>
</organism>
<evidence type="ECO:0000256" key="1">
    <source>
        <dbReference type="SAM" id="MobiDB-lite"/>
    </source>
</evidence>
<proteinExistence type="predicted"/>
<dbReference type="AlphaFoldDB" id="A0AAN9XJ41"/>
<feature type="region of interest" description="Disordered" evidence="1">
    <location>
        <begin position="67"/>
        <end position="87"/>
    </location>
</feature>
<dbReference type="InterPro" id="IPR038804">
    <property type="entry name" value="RGF3"/>
</dbReference>
<reference evidence="3 4" key="1">
    <citation type="submission" date="2024-01" db="EMBL/GenBank/DDBJ databases">
        <title>The genomes of 5 underutilized Papilionoideae crops provide insights into root nodulation and disease resistanc.</title>
        <authorList>
            <person name="Jiang F."/>
        </authorList>
    </citation>
    <scope>NUCLEOTIDE SEQUENCE [LARGE SCALE GENOMIC DNA]</scope>
    <source>
        <strain evidence="3">DUOXIRENSHENG_FW03</strain>
        <tissue evidence="3">Leaves</tissue>
    </source>
</reference>
<keyword evidence="4" id="KW-1185">Reference proteome</keyword>
<feature type="chain" id="PRO_5042990247" evidence="2">
    <location>
        <begin position="26"/>
        <end position="212"/>
    </location>
</feature>
<name>A0AAN9XJ41_PSOTE</name>